<dbReference type="InterPro" id="IPR051223">
    <property type="entry name" value="Polycystin"/>
</dbReference>
<evidence type="ECO:0000256" key="5">
    <source>
        <dbReference type="SAM" id="MobiDB-lite"/>
    </source>
</evidence>
<dbReference type="AlphaFoldDB" id="A0A7S2VKX4"/>
<protein>
    <recommendedName>
        <fullName evidence="7">Polycystin cation channel PKD1/PKD2 domain-containing protein</fullName>
    </recommendedName>
</protein>
<reference evidence="8" key="1">
    <citation type="submission" date="2021-01" db="EMBL/GenBank/DDBJ databases">
        <authorList>
            <person name="Corre E."/>
            <person name="Pelletier E."/>
            <person name="Niang G."/>
            <person name="Scheremetjew M."/>
            <person name="Finn R."/>
            <person name="Kale V."/>
            <person name="Holt S."/>
            <person name="Cochrane G."/>
            <person name="Meng A."/>
            <person name="Brown T."/>
            <person name="Cohen L."/>
        </authorList>
    </citation>
    <scope>NUCLEOTIDE SEQUENCE</scope>
    <source>
        <strain evidence="8">RCC3387</strain>
    </source>
</reference>
<evidence type="ECO:0000313" key="8">
    <source>
        <dbReference type="EMBL" id="CAD9636416.1"/>
    </source>
</evidence>
<feature type="transmembrane region" description="Helical" evidence="6">
    <location>
        <begin position="356"/>
        <end position="378"/>
    </location>
</feature>
<feature type="transmembrane region" description="Helical" evidence="6">
    <location>
        <begin position="518"/>
        <end position="538"/>
    </location>
</feature>
<feature type="domain" description="Polycystin cation channel PKD1/PKD2" evidence="7">
    <location>
        <begin position="317"/>
        <end position="545"/>
    </location>
</feature>
<dbReference type="InterPro" id="IPR013122">
    <property type="entry name" value="PKD1_2_channel"/>
</dbReference>
<dbReference type="EMBL" id="HBGW01085597">
    <property type="protein sequence ID" value="CAD9636416.1"/>
    <property type="molecule type" value="Transcribed_RNA"/>
</dbReference>
<dbReference type="GO" id="GO:0016020">
    <property type="term" value="C:membrane"/>
    <property type="evidence" value="ECO:0007669"/>
    <property type="project" value="UniProtKB-SubCell"/>
</dbReference>
<proteinExistence type="predicted"/>
<evidence type="ECO:0000256" key="4">
    <source>
        <dbReference type="ARBA" id="ARBA00023136"/>
    </source>
</evidence>
<sequence length="726" mass="82306">MRRAALSNVDTLLDRDTLKEVCIESQERWLGCLMLPVTLLFFSFYSMAASMHQDVSNSHLLEAPIRAKLMPPLEEHEDPTPDMLQGVLTVPEVYHYLENTYIPMFFKQSNAQGQALPQDEWSKIYEYNRVKGLVIMELERSPKVPCANDVTNHMDCYPKDQSTTGAYGLPLADLPGGWNYYMNASDGSTPLLRCENEGFDAAGCPQDGRRLGGMLRDDMASMMPKPMGGDKRYQFAFDPMDSYDRVKARFQYLKDRGWLDPQSKTLTLRAFILNYQMEVPRLQTVTTTFFFSRGGGIFSTLTFIGFGLTTFKNTMNIVFDVLFVVTLIVSTGMIIRELCKDVLARNPWAQLSFVNLVTWASMAAGWVSVAIILISTTWRQSVVDSLERYIASPTQANAFDFADTADAIGVNMQTLRIFIAGSHILFMTRCFTSLKWQPRLEVVTRTISVMASDLLHFLIVLIPTFVAFAIAGQMIFGRRLQTFSTIQAALATCFKISMESEFRWQELSAQDYMTTASWVFPFMTLVVVLMINMVLAIIMDIYQEVRREAGSTMTITRNLQYIYSYVRFRGTWISTQELVSVIDNMPQTVSVLELRQAFPSMPDYQQSYLVKECNNKEKKITRVGVDASVTEQMVAAIHISLEEILKDVSELKNRGWMGMGFEISDSSERETIKDIMTSIATQQQWMSMTQKSMDILQARIDGTFKEEKEEAASDPPKGGGVLKATE</sequence>
<feature type="compositionally biased region" description="Gly residues" evidence="5">
    <location>
        <begin position="717"/>
        <end position="726"/>
    </location>
</feature>
<feature type="transmembrane region" description="Helical" evidence="6">
    <location>
        <begin position="290"/>
        <end position="311"/>
    </location>
</feature>
<feature type="transmembrane region" description="Helical" evidence="6">
    <location>
        <begin position="454"/>
        <end position="476"/>
    </location>
</feature>
<evidence type="ECO:0000256" key="3">
    <source>
        <dbReference type="ARBA" id="ARBA00022989"/>
    </source>
</evidence>
<evidence type="ECO:0000256" key="2">
    <source>
        <dbReference type="ARBA" id="ARBA00022692"/>
    </source>
</evidence>
<organism evidence="8">
    <name type="scientific">Zooxanthella nutricula</name>
    <dbReference type="NCBI Taxonomy" id="1333877"/>
    <lineage>
        <taxon>Eukaryota</taxon>
        <taxon>Sar</taxon>
        <taxon>Alveolata</taxon>
        <taxon>Dinophyceae</taxon>
        <taxon>Peridiniales</taxon>
        <taxon>Peridiniales incertae sedis</taxon>
        <taxon>Zooxanthella</taxon>
    </lineage>
</organism>
<feature type="transmembrane region" description="Helical" evidence="6">
    <location>
        <begin position="317"/>
        <end position="335"/>
    </location>
</feature>
<feature type="transmembrane region" description="Helical" evidence="6">
    <location>
        <begin position="28"/>
        <end position="48"/>
    </location>
</feature>
<keyword evidence="2 6" id="KW-0812">Transmembrane</keyword>
<dbReference type="Gene3D" id="1.10.287.70">
    <property type="match status" value="1"/>
</dbReference>
<dbReference type="PANTHER" id="PTHR10877">
    <property type="entry name" value="POLYCYSTIN FAMILY MEMBER"/>
    <property type="match status" value="1"/>
</dbReference>
<accession>A0A7S2VKX4</accession>
<evidence type="ECO:0000256" key="6">
    <source>
        <dbReference type="SAM" id="Phobius"/>
    </source>
</evidence>
<feature type="region of interest" description="Disordered" evidence="5">
    <location>
        <begin position="702"/>
        <end position="726"/>
    </location>
</feature>
<evidence type="ECO:0000256" key="1">
    <source>
        <dbReference type="ARBA" id="ARBA00004141"/>
    </source>
</evidence>
<dbReference type="PANTHER" id="PTHR10877:SF183">
    <property type="entry name" value="AT14535P-RELATED"/>
    <property type="match status" value="1"/>
</dbReference>
<evidence type="ECO:0000259" key="7">
    <source>
        <dbReference type="Pfam" id="PF08016"/>
    </source>
</evidence>
<dbReference type="Pfam" id="PF08016">
    <property type="entry name" value="PKD_channel"/>
    <property type="match status" value="1"/>
</dbReference>
<keyword evidence="4 6" id="KW-0472">Membrane</keyword>
<keyword evidence="3 6" id="KW-1133">Transmembrane helix</keyword>
<feature type="compositionally biased region" description="Basic and acidic residues" evidence="5">
    <location>
        <begin position="702"/>
        <end position="711"/>
    </location>
</feature>
<comment type="subcellular location">
    <subcellularLocation>
        <location evidence="1">Membrane</location>
        <topology evidence="1">Multi-pass membrane protein</topology>
    </subcellularLocation>
</comment>
<gene>
    <name evidence="8" type="ORF">BRAN1462_LOCUS54238</name>
</gene>
<name>A0A7S2VKX4_9DINO</name>